<evidence type="ECO:0000313" key="1">
    <source>
        <dbReference type="EMBL" id="GIX80913.1"/>
    </source>
</evidence>
<dbReference type="Proteomes" id="UP001054945">
    <property type="component" value="Unassembled WGS sequence"/>
</dbReference>
<proteinExistence type="predicted"/>
<sequence length="70" mass="8111">MIAFLCGFSKTYECLPVNKHHQKDVALSRVRYKHLLSKIMRIPALGPDEAIMSENKHYWVMGLCDRHQGP</sequence>
<dbReference type="EMBL" id="BPLR01020632">
    <property type="protein sequence ID" value="GIX80913.1"/>
    <property type="molecule type" value="Genomic_DNA"/>
</dbReference>
<name>A0AAV4NAK3_CAEEX</name>
<gene>
    <name evidence="1" type="ORF">CEXT_669401</name>
</gene>
<keyword evidence="2" id="KW-1185">Reference proteome</keyword>
<protein>
    <submittedName>
        <fullName evidence="1">Uncharacterized protein</fullName>
    </submittedName>
</protein>
<comment type="caution">
    <text evidence="1">The sequence shown here is derived from an EMBL/GenBank/DDBJ whole genome shotgun (WGS) entry which is preliminary data.</text>
</comment>
<organism evidence="1 2">
    <name type="scientific">Caerostris extrusa</name>
    <name type="common">Bark spider</name>
    <name type="synonym">Caerostris bankana</name>
    <dbReference type="NCBI Taxonomy" id="172846"/>
    <lineage>
        <taxon>Eukaryota</taxon>
        <taxon>Metazoa</taxon>
        <taxon>Ecdysozoa</taxon>
        <taxon>Arthropoda</taxon>
        <taxon>Chelicerata</taxon>
        <taxon>Arachnida</taxon>
        <taxon>Araneae</taxon>
        <taxon>Araneomorphae</taxon>
        <taxon>Entelegynae</taxon>
        <taxon>Araneoidea</taxon>
        <taxon>Araneidae</taxon>
        <taxon>Caerostris</taxon>
    </lineage>
</organism>
<dbReference type="AlphaFoldDB" id="A0AAV4NAK3"/>
<accession>A0AAV4NAK3</accession>
<evidence type="ECO:0000313" key="2">
    <source>
        <dbReference type="Proteomes" id="UP001054945"/>
    </source>
</evidence>
<reference evidence="1 2" key="1">
    <citation type="submission" date="2021-06" db="EMBL/GenBank/DDBJ databases">
        <title>Caerostris extrusa draft genome.</title>
        <authorList>
            <person name="Kono N."/>
            <person name="Arakawa K."/>
        </authorList>
    </citation>
    <scope>NUCLEOTIDE SEQUENCE [LARGE SCALE GENOMIC DNA]</scope>
</reference>